<dbReference type="CDD" id="cd07914">
    <property type="entry name" value="IGPD"/>
    <property type="match status" value="1"/>
</dbReference>
<dbReference type="HAMAP" id="MF_00076">
    <property type="entry name" value="HisB"/>
    <property type="match status" value="1"/>
</dbReference>
<evidence type="ECO:0000313" key="6">
    <source>
        <dbReference type="EMBL" id="MPL85568.1"/>
    </source>
</evidence>
<dbReference type="FunFam" id="3.30.230.40:FF:000003">
    <property type="entry name" value="Imidazoleglycerol-phosphate dehydratase HisB"/>
    <property type="match status" value="1"/>
</dbReference>
<comment type="pathway">
    <text evidence="1">Amino-acid biosynthesis; L-histidine biosynthesis; L-histidine from 5-phospho-alpha-D-ribose 1-diphosphate: step 6/9.</text>
</comment>
<name>A0A644V2L7_9ZZZZ</name>
<dbReference type="UniPathway" id="UPA00031">
    <property type="reaction ID" value="UER00011"/>
</dbReference>
<evidence type="ECO:0000256" key="3">
    <source>
        <dbReference type="ARBA" id="ARBA00022605"/>
    </source>
</evidence>
<dbReference type="GO" id="GO:0000105">
    <property type="term" value="P:L-histidine biosynthetic process"/>
    <property type="evidence" value="ECO:0007669"/>
    <property type="project" value="UniProtKB-UniPathway"/>
</dbReference>
<dbReference type="InterPro" id="IPR020568">
    <property type="entry name" value="Ribosomal_Su5_D2-typ_SF"/>
</dbReference>
<accession>A0A644V2L7</accession>
<evidence type="ECO:0000256" key="5">
    <source>
        <dbReference type="ARBA" id="ARBA00023239"/>
    </source>
</evidence>
<dbReference type="EMBL" id="VSSQ01000207">
    <property type="protein sequence ID" value="MPL85568.1"/>
    <property type="molecule type" value="Genomic_DNA"/>
</dbReference>
<dbReference type="AlphaFoldDB" id="A0A644V2L7"/>
<evidence type="ECO:0000256" key="2">
    <source>
        <dbReference type="ARBA" id="ARBA00016664"/>
    </source>
</evidence>
<proteinExistence type="inferred from homology"/>
<dbReference type="InterPro" id="IPR038494">
    <property type="entry name" value="IGPD_sf"/>
</dbReference>
<dbReference type="PANTHER" id="PTHR23133">
    <property type="entry name" value="IMIDAZOLEGLYCEROL-PHOSPHATE DEHYDRATASE HIS7"/>
    <property type="match status" value="1"/>
</dbReference>
<dbReference type="SUPFAM" id="SSF54211">
    <property type="entry name" value="Ribosomal protein S5 domain 2-like"/>
    <property type="match status" value="2"/>
</dbReference>
<dbReference type="GO" id="GO:0004424">
    <property type="term" value="F:imidazoleglycerol-phosphate dehydratase activity"/>
    <property type="evidence" value="ECO:0007669"/>
    <property type="project" value="InterPro"/>
</dbReference>
<dbReference type="Pfam" id="PF00475">
    <property type="entry name" value="IGPD"/>
    <property type="match status" value="1"/>
</dbReference>
<dbReference type="Gene3D" id="3.30.230.40">
    <property type="entry name" value="Imidazole glycerol phosphate dehydratase, domain 1"/>
    <property type="match status" value="2"/>
</dbReference>
<organism evidence="6">
    <name type="scientific">bioreactor metagenome</name>
    <dbReference type="NCBI Taxonomy" id="1076179"/>
    <lineage>
        <taxon>unclassified sequences</taxon>
        <taxon>metagenomes</taxon>
        <taxon>ecological metagenomes</taxon>
    </lineage>
</organism>
<dbReference type="PROSITE" id="PS00955">
    <property type="entry name" value="IGP_DEHYDRATASE_2"/>
    <property type="match status" value="1"/>
</dbReference>
<dbReference type="InterPro" id="IPR020565">
    <property type="entry name" value="ImidazoleglycerP_deHydtase_CS"/>
</dbReference>
<keyword evidence="4" id="KW-0368">Histidine biosynthesis</keyword>
<reference evidence="6" key="1">
    <citation type="submission" date="2019-08" db="EMBL/GenBank/DDBJ databases">
        <authorList>
            <person name="Kucharzyk K."/>
            <person name="Murdoch R.W."/>
            <person name="Higgins S."/>
            <person name="Loffler F."/>
        </authorList>
    </citation>
    <scope>NUCLEOTIDE SEQUENCE</scope>
</reference>
<sequence length="193" mass="20593">MRSVEKSRETKETAVRVVFDPDTPGTVVISTGIGFMDHMLNAFARHGGFSLTVEAKGDLEVDCHHTIEDIGIVLGTAVKESIGDGRGIRRFAHAIIPMDESRATAALDISGRGYLVMEGSFTGISTGSIPNDLFEHFFYSLCNNAGITAHLIFSGVNDHHKCEAVFKAFGIALGKALSVRPGDTAVPSTKGTL</sequence>
<dbReference type="FunFam" id="3.30.230.40:FF:000001">
    <property type="entry name" value="Imidazoleglycerol-phosphate dehydratase HisB"/>
    <property type="match status" value="1"/>
</dbReference>
<protein>
    <recommendedName>
        <fullName evidence="2">Imidazoleglycerol-phosphate dehydratase</fullName>
    </recommendedName>
</protein>
<keyword evidence="3" id="KW-0028">Amino-acid biosynthesis</keyword>
<evidence type="ECO:0000256" key="1">
    <source>
        <dbReference type="ARBA" id="ARBA00005047"/>
    </source>
</evidence>
<dbReference type="NCBIfam" id="NF002114">
    <property type="entry name" value="PRK00951.2-4"/>
    <property type="match status" value="1"/>
</dbReference>
<dbReference type="NCBIfam" id="NF002111">
    <property type="entry name" value="PRK00951.2-1"/>
    <property type="match status" value="1"/>
</dbReference>
<dbReference type="PANTHER" id="PTHR23133:SF2">
    <property type="entry name" value="IMIDAZOLEGLYCEROL-PHOSPHATE DEHYDRATASE"/>
    <property type="match status" value="1"/>
</dbReference>
<gene>
    <name evidence="6" type="primary">hisB_13</name>
    <name evidence="6" type="ORF">SDC9_31538</name>
</gene>
<dbReference type="InterPro" id="IPR000807">
    <property type="entry name" value="ImidazoleglycerolP_deHydtase"/>
</dbReference>
<evidence type="ECO:0000256" key="4">
    <source>
        <dbReference type="ARBA" id="ARBA00023102"/>
    </source>
</evidence>
<keyword evidence="5" id="KW-0456">Lyase</keyword>
<dbReference type="PROSITE" id="PS00954">
    <property type="entry name" value="IGP_DEHYDRATASE_1"/>
    <property type="match status" value="1"/>
</dbReference>
<comment type="caution">
    <text evidence="6">The sequence shown here is derived from an EMBL/GenBank/DDBJ whole genome shotgun (WGS) entry which is preliminary data.</text>
</comment>